<evidence type="ECO:0000313" key="11">
    <source>
        <dbReference type="Proteomes" id="UP000275408"/>
    </source>
</evidence>
<comment type="similarity">
    <text evidence="2">Belongs to the AHA1 family.</text>
</comment>
<dbReference type="InterPro" id="IPR023393">
    <property type="entry name" value="START-like_dom_sf"/>
</dbReference>
<dbReference type="PROSITE" id="PS50005">
    <property type="entry name" value="TPR"/>
    <property type="match status" value="1"/>
</dbReference>
<evidence type="ECO:0000256" key="7">
    <source>
        <dbReference type="PROSITE-ProRule" id="PRU00339"/>
    </source>
</evidence>
<keyword evidence="8" id="KW-0175">Coiled coil</keyword>
<dbReference type="InterPro" id="IPR050754">
    <property type="entry name" value="FKBP4/5/8-like"/>
</dbReference>
<evidence type="ECO:0000256" key="3">
    <source>
        <dbReference type="ARBA" id="ARBA00013194"/>
    </source>
</evidence>
<dbReference type="PANTHER" id="PTHR46512:SF9">
    <property type="entry name" value="PEPTIDYLPROLYL ISOMERASE"/>
    <property type="match status" value="1"/>
</dbReference>
<dbReference type="Gene3D" id="3.30.530.20">
    <property type="match status" value="1"/>
</dbReference>
<reference evidence="10 11" key="1">
    <citation type="journal article" date="2018" name="Sci. Rep.">
        <title>Comparative analysis of the Pocillopora damicornis genome highlights role of immune system in coral evolution.</title>
        <authorList>
            <person name="Cunning R."/>
            <person name="Bay R.A."/>
            <person name="Gillette P."/>
            <person name="Baker A.C."/>
            <person name="Traylor-Knowles N."/>
        </authorList>
    </citation>
    <scope>NUCLEOTIDE SEQUENCE [LARGE SCALE GENOMIC DNA]</scope>
    <source>
        <strain evidence="10">RSMAS</strain>
        <tissue evidence="10">Whole animal</tissue>
    </source>
</reference>
<dbReference type="SMART" id="SM00028">
    <property type="entry name" value="TPR"/>
    <property type="match status" value="3"/>
</dbReference>
<sequence length="251" mass="28976">MAAVEEELTAGTSRLSTKEKIERGVTLKVEGNEYFKKKDYRDAMKSYHKALLHVKGLIDRPFVFGLDSAGRDISEEDKEKIYQVQFSCYNNLAACLLKDNRWDRTIHYCNEALKIQPSNAKALFRRGQAYFHLNDLEKAERDLKAAEELEPEELSRCFLPTDLADTSKVGCPISTKKLTMKQEFLTTAEELYAALTEQQVSEEKIVMLWRFKSWPEGHHSTVKITLDQKDDRTELTLVQTGIPEEDFERTK</sequence>
<name>A0A3M6T4Q2_POCDA</name>
<evidence type="ECO:0000256" key="2">
    <source>
        <dbReference type="ARBA" id="ARBA00006817"/>
    </source>
</evidence>
<dbReference type="InterPro" id="IPR011990">
    <property type="entry name" value="TPR-like_helical_dom_sf"/>
</dbReference>
<evidence type="ECO:0000256" key="5">
    <source>
        <dbReference type="ARBA" id="ARBA00023235"/>
    </source>
</evidence>
<feature type="coiled-coil region" evidence="8">
    <location>
        <begin position="129"/>
        <end position="156"/>
    </location>
</feature>
<evidence type="ECO:0000313" key="10">
    <source>
        <dbReference type="EMBL" id="RMX35532.1"/>
    </source>
</evidence>
<dbReference type="Gene3D" id="1.25.40.10">
    <property type="entry name" value="Tetratricopeptide repeat domain"/>
    <property type="match status" value="1"/>
</dbReference>
<evidence type="ECO:0000256" key="4">
    <source>
        <dbReference type="ARBA" id="ARBA00023110"/>
    </source>
</evidence>
<dbReference type="Proteomes" id="UP000275408">
    <property type="component" value="Unassembled WGS sequence"/>
</dbReference>
<protein>
    <recommendedName>
        <fullName evidence="3">peptidylprolyl isomerase</fullName>
        <ecNumber evidence="3">5.2.1.8</ecNumber>
    </recommendedName>
    <alternativeName>
        <fullName evidence="6">Rotamase</fullName>
    </alternativeName>
</protein>
<gene>
    <name evidence="10" type="ORF">pdam_00003800</name>
</gene>
<evidence type="ECO:0000256" key="6">
    <source>
        <dbReference type="ARBA" id="ARBA00029569"/>
    </source>
</evidence>
<organism evidence="10 11">
    <name type="scientific">Pocillopora damicornis</name>
    <name type="common">Cauliflower coral</name>
    <name type="synonym">Millepora damicornis</name>
    <dbReference type="NCBI Taxonomy" id="46731"/>
    <lineage>
        <taxon>Eukaryota</taxon>
        <taxon>Metazoa</taxon>
        <taxon>Cnidaria</taxon>
        <taxon>Anthozoa</taxon>
        <taxon>Hexacorallia</taxon>
        <taxon>Scleractinia</taxon>
        <taxon>Astrocoeniina</taxon>
        <taxon>Pocilloporidae</taxon>
        <taxon>Pocillopora</taxon>
    </lineage>
</organism>
<evidence type="ECO:0000256" key="8">
    <source>
        <dbReference type="SAM" id="Coils"/>
    </source>
</evidence>
<dbReference type="Pfam" id="PF08327">
    <property type="entry name" value="AHSA1"/>
    <property type="match status" value="1"/>
</dbReference>
<dbReference type="OrthoDB" id="433738at2759"/>
<dbReference type="PANTHER" id="PTHR46512">
    <property type="entry name" value="PEPTIDYLPROLYL ISOMERASE"/>
    <property type="match status" value="1"/>
</dbReference>
<comment type="catalytic activity">
    <reaction evidence="1">
        <text>[protein]-peptidylproline (omega=180) = [protein]-peptidylproline (omega=0)</text>
        <dbReference type="Rhea" id="RHEA:16237"/>
        <dbReference type="Rhea" id="RHEA-COMP:10747"/>
        <dbReference type="Rhea" id="RHEA-COMP:10748"/>
        <dbReference type="ChEBI" id="CHEBI:83833"/>
        <dbReference type="ChEBI" id="CHEBI:83834"/>
        <dbReference type="EC" id="5.2.1.8"/>
    </reaction>
</comment>
<evidence type="ECO:0000259" key="9">
    <source>
        <dbReference type="Pfam" id="PF08327"/>
    </source>
</evidence>
<keyword evidence="7" id="KW-0802">TPR repeat</keyword>
<dbReference type="EC" id="5.2.1.8" evidence="3"/>
<dbReference type="SUPFAM" id="SSF55961">
    <property type="entry name" value="Bet v1-like"/>
    <property type="match status" value="1"/>
</dbReference>
<keyword evidence="4" id="KW-0697">Rotamase</keyword>
<feature type="repeat" description="TPR" evidence="7">
    <location>
        <begin position="120"/>
        <end position="153"/>
    </location>
</feature>
<dbReference type="STRING" id="46731.A0A3M6T4Q2"/>
<evidence type="ECO:0000256" key="1">
    <source>
        <dbReference type="ARBA" id="ARBA00000971"/>
    </source>
</evidence>
<dbReference type="InterPro" id="IPR013538">
    <property type="entry name" value="ASHA1/2-like_C"/>
</dbReference>
<feature type="domain" description="Activator of Hsp90 ATPase homologue 1/2-like C-terminal" evidence="9">
    <location>
        <begin position="200"/>
        <end position="248"/>
    </location>
</feature>
<proteinExistence type="inferred from homology"/>
<dbReference type="EMBL" id="RCHS01004356">
    <property type="protein sequence ID" value="RMX35532.1"/>
    <property type="molecule type" value="Genomic_DNA"/>
</dbReference>
<keyword evidence="5" id="KW-0413">Isomerase</keyword>
<dbReference type="Pfam" id="PF00515">
    <property type="entry name" value="TPR_1"/>
    <property type="match status" value="1"/>
</dbReference>
<dbReference type="AlphaFoldDB" id="A0A3M6T4Q2"/>
<dbReference type="SUPFAM" id="SSF48452">
    <property type="entry name" value="TPR-like"/>
    <property type="match status" value="1"/>
</dbReference>
<feature type="non-terminal residue" evidence="10">
    <location>
        <position position="251"/>
    </location>
</feature>
<dbReference type="InterPro" id="IPR019734">
    <property type="entry name" value="TPR_rpt"/>
</dbReference>
<dbReference type="GO" id="GO:0003755">
    <property type="term" value="F:peptidyl-prolyl cis-trans isomerase activity"/>
    <property type="evidence" value="ECO:0007669"/>
    <property type="project" value="UniProtKB-EC"/>
</dbReference>
<comment type="caution">
    <text evidence="10">The sequence shown here is derived from an EMBL/GenBank/DDBJ whole genome shotgun (WGS) entry which is preliminary data.</text>
</comment>
<keyword evidence="11" id="KW-1185">Reference proteome</keyword>
<accession>A0A3M6T4Q2</accession>